<name>A0A8J3K1T0_9ACTN</name>
<protein>
    <submittedName>
        <fullName evidence="1">Uncharacterized protein</fullName>
    </submittedName>
</protein>
<sequence length="66" mass="7134">MIREREAFVHPGFLSLCSDERTANFAANPAATGNRPSGATEDRLNHSVGTVSAALVCHRKEIIIRA</sequence>
<evidence type="ECO:0000313" key="2">
    <source>
        <dbReference type="Proteomes" id="UP000619293"/>
    </source>
</evidence>
<dbReference type="AlphaFoldDB" id="A0A8J3K1T0"/>
<reference evidence="1 2" key="1">
    <citation type="submission" date="2021-01" db="EMBL/GenBank/DDBJ databases">
        <title>Whole genome shotgun sequence of Catellatospora chokoriensis NBRC 107358.</title>
        <authorList>
            <person name="Komaki H."/>
            <person name="Tamura T."/>
        </authorList>
    </citation>
    <scope>NUCLEOTIDE SEQUENCE [LARGE SCALE GENOMIC DNA]</scope>
    <source>
        <strain evidence="1 2">NBRC 107358</strain>
    </source>
</reference>
<dbReference type="EMBL" id="BONG01000046">
    <property type="protein sequence ID" value="GIF92489.1"/>
    <property type="molecule type" value="Genomic_DNA"/>
</dbReference>
<evidence type="ECO:0000313" key="1">
    <source>
        <dbReference type="EMBL" id="GIF92489.1"/>
    </source>
</evidence>
<organism evidence="1 2">
    <name type="scientific">Catellatospora chokoriensis</name>
    <dbReference type="NCBI Taxonomy" id="310353"/>
    <lineage>
        <taxon>Bacteria</taxon>
        <taxon>Bacillati</taxon>
        <taxon>Actinomycetota</taxon>
        <taxon>Actinomycetes</taxon>
        <taxon>Micromonosporales</taxon>
        <taxon>Micromonosporaceae</taxon>
        <taxon>Catellatospora</taxon>
    </lineage>
</organism>
<comment type="caution">
    <text evidence="1">The sequence shown here is derived from an EMBL/GenBank/DDBJ whole genome shotgun (WGS) entry which is preliminary data.</text>
</comment>
<keyword evidence="2" id="KW-1185">Reference proteome</keyword>
<accession>A0A8J3K1T0</accession>
<dbReference type="Proteomes" id="UP000619293">
    <property type="component" value="Unassembled WGS sequence"/>
</dbReference>
<proteinExistence type="predicted"/>
<gene>
    <name evidence="1" type="ORF">Cch02nite_59330</name>
</gene>